<evidence type="ECO:0000256" key="1">
    <source>
        <dbReference type="SAM" id="MobiDB-lite"/>
    </source>
</evidence>
<proteinExistence type="predicted"/>
<gene>
    <name evidence="2" type="ORF">ACFONP_00570</name>
</gene>
<reference evidence="3" key="1">
    <citation type="journal article" date="2019" name="Int. J. Syst. Evol. Microbiol.">
        <title>The Global Catalogue of Microorganisms (GCM) 10K type strain sequencing project: providing services to taxonomists for standard genome sequencing and annotation.</title>
        <authorList>
            <consortium name="The Broad Institute Genomics Platform"/>
            <consortium name="The Broad Institute Genome Sequencing Center for Infectious Disease"/>
            <person name="Wu L."/>
            <person name="Ma J."/>
        </authorList>
    </citation>
    <scope>NUCLEOTIDE SEQUENCE [LARGE SCALE GENOMIC DNA]</scope>
    <source>
        <strain evidence="3">KCTC 22245</strain>
    </source>
</reference>
<protein>
    <submittedName>
        <fullName evidence="2">Uncharacterized protein</fullName>
    </submittedName>
</protein>
<name>A0ABV7M8F5_9PROT</name>
<feature type="region of interest" description="Disordered" evidence="1">
    <location>
        <begin position="1"/>
        <end position="22"/>
    </location>
</feature>
<evidence type="ECO:0000313" key="3">
    <source>
        <dbReference type="Proteomes" id="UP001595607"/>
    </source>
</evidence>
<organism evidence="2 3">
    <name type="scientific">Parvularcula lutaonensis</name>
    <dbReference type="NCBI Taxonomy" id="491923"/>
    <lineage>
        <taxon>Bacteria</taxon>
        <taxon>Pseudomonadati</taxon>
        <taxon>Pseudomonadota</taxon>
        <taxon>Alphaproteobacteria</taxon>
        <taxon>Parvularculales</taxon>
        <taxon>Parvularculaceae</taxon>
        <taxon>Parvularcula</taxon>
    </lineage>
</organism>
<keyword evidence="3" id="KW-1185">Reference proteome</keyword>
<dbReference type="RefSeq" id="WP_189577067.1">
    <property type="nucleotide sequence ID" value="NZ_BMXU01000003.1"/>
</dbReference>
<dbReference type="Proteomes" id="UP001595607">
    <property type="component" value="Unassembled WGS sequence"/>
</dbReference>
<sequence>MRRPLDDILSEHPELSRAESRAEAEEHLEELFLEAQKRSNAFAAERLEEIYEVAERALALGASFPPVPIEERRPAAAWFLKVPGLLAQYGGGLLLAACAPLVADESTMLAVACGVGAVLTLVGQRRGGGGKPRREPPKAVAAKFEGLVSAAERTLSSMTAPLALEAPSRQGTSLSDDDVLSFLQDAVMVRGLSDEADELAANAERLIERAGYRIVCEGSDDLFEVMIDPEVAEEILLKPALVHRTDPGKIVFGVKVRGRS</sequence>
<comment type="caution">
    <text evidence="2">The sequence shown here is derived from an EMBL/GenBank/DDBJ whole genome shotgun (WGS) entry which is preliminary data.</text>
</comment>
<accession>A0ABV7M8F5</accession>
<dbReference type="EMBL" id="JBHRVA010000001">
    <property type="protein sequence ID" value="MFC3301222.1"/>
    <property type="molecule type" value="Genomic_DNA"/>
</dbReference>
<evidence type="ECO:0000313" key="2">
    <source>
        <dbReference type="EMBL" id="MFC3301222.1"/>
    </source>
</evidence>